<dbReference type="PANTHER" id="PTHR33751:SF1">
    <property type="entry name" value="CBB3-TYPE CYTOCHROME C OXIDASE SUBUNIT FIXP"/>
    <property type="match status" value="1"/>
</dbReference>
<evidence type="ECO:0000256" key="8">
    <source>
        <dbReference type="ARBA" id="ARBA00022660"/>
    </source>
</evidence>
<dbReference type="InterPro" id="IPR050597">
    <property type="entry name" value="Cytochrome_c_Oxidase_Subunit"/>
</dbReference>
<keyword evidence="17 19" id="KW-0406">Ion transport</keyword>
<evidence type="ECO:0000256" key="10">
    <source>
        <dbReference type="ARBA" id="ARBA00022723"/>
    </source>
</evidence>
<evidence type="ECO:0000256" key="19">
    <source>
        <dbReference type="PIRNR" id="PIRNR000006"/>
    </source>
</evidence>
<dbReference type="EMBL" id="SMBX01000002">
    <property type="protein sequence ID" value="TCV01452.1"/>
    <property type="molecule type" value="Genomic_DNA"/>
</dbReference>
<feature type="binding site" description="axial binding residue" evidence="20">
    <location>
        <position position="275"/>
    </location>
    <ligand>
        <name>heme c</name>
        <dbReference type="ChEBI" id="CHEBI:61717"/>
        <label>1</label>
    </ligand>
    <ligandPart>
        <name>Fe</name>
        <dbReference type="ChEBI" id="CHEBI:18248"/>
    </ligandPart>
</feature>
<dbReference type="InterPro" id="IPR036909">
    <property type="entry name" value="Cyt_c-like_dom_sf"/>
</dbReference>
<evidence type="ECO:0000256" key="1">
    <source>
        <dbReference type="ARBA" id="ARBA00004533"/>
    </source>
</evidence>
<dbReference type="GO" id="GO:0009055">
    <property type="term" value="F:electron transfer activity"/>
    <property type="evidence" value="ECO:0007669"/>
    <property type="project" value="InterPro"/>
</dbReference>
<dbReference type="GO" id="GO:1902600">
    <property type="term" value="P:proton transmembrane transport"/>
    <property type="evidence" value="ECO:0007669"/>
    <property type="project" value="UniProtKB-KW"/>
</dbReference>
<evidence type="ECO:0000256" key="6">
    <source>
        <dbReference type="ARBA" id="ARBA00022519"/>
    </source>
</evidence>
<evidence type="ECO:0000256" key="12">
    <source>
        <dbReference type="ARBA" id="ARBA00022781"/>
    </source>
</evidence>
<dbReference type="NCBIfam" id="TIGR00782">
    <property type="entry name" value="ccoP"/>
    <property type="match status" value="1"/>
</dbReference>
<evidence type="ECO:0000256" key="9">
    <source>
        <dbReference type="ARBA" id="ARBA00022692"/>
    </source>
</evidence>
<proteinExistence type="inferred from homology"/>
<dbReference type="SUPFAM" id="SSF46626">
    <property type="entry name" value="Cytochrome c"/>
    <property type="match status" value="2"/>
</dbReference>
<dbReference type="InterPro" id="IPR008168">
    <property type="entry name" value="Cyt_C_IC"/>
</dbReference>
<feature type="binding site" description="axial binding residue" evidence="20">
    <location>
        <position position="234"/>
    </location>
    <ligand>
        <name>heme c</name>
        <dbReference type="ChEBI" id="CHEBI:61717"/>
        <label>2</label>
    </ligand>
    <ligandPart>
        <name>Fe</name>
        <dbReference type="ChEBI" id="CHEBI:18248"/>
    </ligandPart>
</feature>
<dbReference type="RefSeq" id="WP_132473985.1">
    <property type="nucleotide sequence ID" value="NZ_JBHRVM010000001.1"/>
</dbReference>
<dbReference type="Pfam" id="PF13442">
    <property type="entry name" value="Cytochrome_CBB3"/>
    <property type="match status" value="2"/>
</dbReference>
<evidence type="ECO:0000256" key="11">
    <source>
        <dbReference type="ARBA" id="ARBA00022737"/>
    </source>
</evidence>
<dbReference type="PANTHER" id="PTHR33751">
    <property type="entry name" value="CBB3-TYPE CYTOCHROME C OXIDASE SUBUNIT FIXP"/>
    <property type="match status" value="1"/>
</dbReference>
<dbReference type="PIRSF" id="PIRSF000006">
    <property type="entry name" value="Cbb3-Cox_fixP"/>
    <property type="match status" value="1"/>
</dbReference>
<dbReference type="GO" id="GO:0005506">
    <property type="term" value="F:iron ion binding"/>
    <property type="evidence" value="ECO:0007669"/>
    <property type="project" value="InterPro"/>
</dbReference>
<sequence length="308" mass="33871">MSDFVSSFWSYFISAIALGGIVWCVWLLFSQRAWLKKTVAQAEDTGHVWDGDLTELNNPVPRWWTVMYLLLCAFALAYLWLYPGLGTYKGWLGFSSADQVRSEQAALAERIRPVYERYTQMPIDQIASDAEARAIGQRLFLNSCAQCHGSDARGGPSFPNLTDADWLHGGEPEQIEQSIAKGRHGLMPPWKGTISPSEASDIAQYVRSLSGLAADALRVVPGKRGFDTYCVACHGAEGKGNPMLGAPNLTDNVWLHGSSEASIVNIILNGKENVMPAQERNLTPEQIRLLTAWVWGLSRQGGAAQASR</sequence>
<dbReference type="GO" id="GO:0016491">
    <property type="term" value="F:oxidoreductase activity"/>
    <property type="evidence" value="ECO:0007669"/>
    <property type="project" value="UniProtKB-KW"/>
</dbReference>
<name>A0A4R3VCS5_9BURK</name>
<dbReference type="InterPro" id="IPR009056">
    <property type="entry name" value="Cyt_c-like_dom"/>
</dbReference>
<evidence type="ECO:0000256" key="5">
    <source>
        <dbReference type="ARBA" id="ARBA00022475"/>
    </source>
</evidence>
<comment type="function">
    <text evidence="19">C-type cytochrome. Part of the cbb3-type cytochrome c oxidase complex.</text>
</comment>
<evidence type="ECO:0000259" key="23">
    <source>
        <dbReference type="PROSITE" id="PS51007"/>
    </source>
</evidence>
<keyword evidence="10 19" id="KW-0479">Metal-binding</keyword>
<evidence type="ECO:0000256" key="16">
    <source>
        <dbReference type="ARBA" id="ARBA00023004"/>
    </source>
</evidence>
<keyword evidence="18 19" id="KW-0472">Membrane</keyword>
<keyword evidence="4 19" id="KW-0813">Transport</keyword>
<evidence type="ECO:0000256" key="2">
    <source>
        <dbReference type="ARBA" id="ARBA00004673"/>
    </source>
</evidence>
<evidence type="ECO:0000313" key="24">
    <source>
        <dbReference type="EMBL" id="TCV01452.1"/>
    </source>
</evidence>
<feature type="binding site" description="axial binding residue" evidence="20">
    <location>
        <position position="148"/>
    </location>
    <ligand>
        <name>heme c</name>
        <dbReference type="ChEBI" id="CHEBI:61717"/>
        <label>1</label>
    </ligand>
    <ligandPart>
        <name>Fe</name>
        <dbReference type="ChEBI" id="CHEBI:18248"/>
    </ligandPart>
</feature>
<evidence type="ECO:0000313" key="25">
    <source>
        <dbReference type="Proteomes" id="UP000294692"/>
    </source>
</evidence>
<dbReference type="InterPro" id="IPR004678">
    <property type="entry name" value="Cyt_c_oxidase_cbb3_su3"/>
</dbReference>
<keyword evidence="15 19" id="KW-0560">Oxidoreductase</keyword>
<feature type="domain" description="Cytochrome c" evidence="23">
    <location>
        <begin position="217"/>
        <end position="298"/>
    </location>
</feature>
<dbReference type="Pfam" id="PF14715">
    <property type="entry name" value="FixP_N"/>
    <property type="match status" value="1"/>
</dbReference>
<protein>
    <recommendedName>
        <fullName evidence="19">Cbb3-type cytochrome c oxidase subunit</fullName>
    </recommendedName>
</protein>
<dbReference type="Gene3D" id="6.10.280.130">
    <property type="match status" value="1"/>
</dbReference>
<dbReference type="PRINTS" id="PR00605">
    <property type="entry name" value="CYTCHROMECIC"/>
</dbReference>
<keyword evidence="14 22" id="KW-1133">Transmembrane helix</keyword>
<gene>
    <name evidence="24" type="ORF">EV686_102164</name>
</gene>
<evidence type="ECO:0000256" key="17">
    <source>
        <dbReference type="ARBA" id="ARBA00023065"/>
    </source>
</evidence>
<evidence type="ECO:0000256" key="15">
    <source>
        <dbReference type="ARBA" id="ARBA00023002"/>
    </source>
</evidence>
<evidence type="ECO:0000256" key="4">
    <source>
        <dbReference type="ARBA" id="ARBA00022448"/>
    </source>
</evidence>
<comment type="caution">
    <text evidence="24">The sequence shown here is derived from an EMBL/GenBank/DDBJ whole genome shotgun (WGS) entry which is preliminary data.</text>
</comment>
<comment type="pathway">
    <text evidence="2 19">Energy metabolism; oxidative phosphorylation.</text>
</comment>
<evidence type="ECO:0000256" key="22">
    <source>
        <dbReference type="SAM" id="Phobius"/>
    </source>
</evidence>
<feature type="binding site" description="covalent" evidence="21">
    <location>
        <position position="144"/>
    </location>
    <ligand>
        <name>heme c</name>
        <dbReference type="ChEBI" id="CHEBI:61717"/>
        <label>1</label>
    </ligand>
</feature>
<keyword evidence="9 22" id="KW-0812">Transmembrane</keyword>
<keyword evidence="6 19" id="KW-0997">Cell inner membrane</keyword>
<dbReference type="OrthoDB" id="9811281at2"/>
<feature type="binding site" description="covalent" evidence="21">
    <location>
        <position position="233"/>
    </location>
    <ligand>
        <name>heme c</name>
        <dbReference type="ChEBI" id="CHEBI:61717"/>
        <label>2</label>
    </ligand>
</feature>
<feature type="transmembrane region" description="Helical" evidence="22">
    <location>
        <begin position="63"/>
        <end position="82"/>
    </location>
</feature>
<dbReference type="GO" id="GO:0006119">
    <property type="term" value="P:oxidative phosphorylation"/>
    <property type="evidence" value="ECO:0007669"/>
    <property type="project" value="UniProtKB-UniPathway"/>
</dbReference>
<dbReference type="GO" id="GO:0005886">
    <property type="term" value="C:plasma membrane"/>
    <property type="evidence" value="ECO:0007669"/>
    <property type="project" value="UniProtKB-SubCell"/>
</dbReference>
<keyword evidence="12 19" id="KW-0375">Hydrogen ion transport</keyword>
<keyword evidence="11" id="KW-0677">Repeat</keyword>
<dbReference type="InterPro" id="IPR032858">
    <property type="entry name" value="CcoP_N"/>
</dbReference>
<feature type="binding site" description="covalent" evidence="21">
    <location>
        <position position="147"/>
    </location>
    <ligand>
        <name>heme c</name>
        <dbReference type="ChEBI" id="CHEBI:61717"/>
        <label>1</label>
    </ligand>
</feature>
<keyword evidence="5 19" id="KW-1003">Cell membrane</keyword>
<evidence type="ECO:0000256" key="20">
    <source>
        <dbReference type="PIRSR" id="PIRSR000006-1"/>
    </source>
</evidence>
<comment type="subcellular location">
    <subcellularLocation>
        <location evidence="1 19">Cell inner membrane</location>
    </subcellularLocation>
</comment>
<reference evidence="24 25" key="1">
    <citation type="submission" date="2019-03" db="EMBL/GenBank/DDBJ databases">
        <title>Genomic Encyclopedia of Type Strains, Phase IV (KMG-IV): sequencing the most valuable type-strain genomes for metagenomic binning, comparative biology and taxonomic classification.</title>
        <authorList>
            <person name="Goeker M."/>
        </authorList>
    </citation>
    <scope>NUCLEOTIDE SEQUENCE [LARGE SCALE GENOMIC DNA]</scope>
    <source>
        <strain evidence="24 25">DSM 100048</strain>
    </source>
</reference>
<comment type="cofactor">
    <cofactor evidence="19 21">
        <name>heme c</name>
        <dbReference type="ChEBI" id="CHEBI:61717"/>
    </cofactor>
    <text evidence="19 21">Binds 2 heme C groups per subunit.</text>
</comment>
<comment type="similarity">
    <text evidence="3 19">Belongs to the CcoP / FixP family.</text>
</comment>
<evidence type="ECO:0000256" key="3">
    <source>
        <dbReference type="ARBA" id="ARBA00006113"/>
    </source>
</evidence>
<keyword evidence="25" id="KW-1185">Reference proteome</keyword>
<evidence type="ECO:0000256" key="18">
    <source>
        <dbReference type="ARBA" id="ARBA00023136"/>
    </source>
</evidence>
<dbReference type="InterPro" id="IPR038414">
    <property type="entry name" value="CcoP_N_sf"/>
</dbReference>
<evidence type="ECO:0000256" key="7">
    <source>
        <dbReference type="ARBA" id="ARBA00022617"/>
    </source>
</evidence>
<organism evidence="24 25">
    <name type="scientific">Paracandidimonas soli</name>
    <dbReference type="NCBI Taxonomy" id="1917182"/>
    <lineage>
        <taxon>Bacteria</taxon>
        <taxon>Pseudomonadati</taxon>
        <taxon>Pseudomonadota</taxon>
        <taxon>Betaproteobacteria</taxon>
        <taxon>Burkholderiales</taxon>
        <taxon>Alcaligenaceae</taxon>
        <taxon>Paracandidimonas</taxon>
    </lineage>
</organism>
<keyword evidence="16 19" id="KW-0408">Iron</keyword>
<accession>A0A4R3VCS5</accession>
<evidence type="ECO:0000256" key="14">
    <source>
        <dbReference type="ARBA" id="ARBA00022989"/>
    </source>
</evidence>
<comment type="subunit">
    <text evidence="19">Component of the cbb3-type cytochrome c oxidase.</text>
</comment>
<keyword evidence="7 19" id="KW-0349">Heme</keyword>
<evidence type="ECO:0000256" key="21">
    <source>
        <dbReference type="PIRSR" id="PIRSR000006-2"/>
    </source>
</evidence>
<dbReference type="AlphaFoldDB" id="A0A4R3VCS5"/>
<feature type="domain" description="Cytochrome c" evidence="23">
    <location>
        <begin position="131"/>
        <end position="210"/>
    </location>
</feature>
<dbReference type="Proteomes" id="UP000294692">
    <property type="component" value="Unassembled WGS sequence"/>
</dbReference>
<dbReference type="Gene3D" id="1.10.760.10">
    <property type="entry name" value="Cytochrome c-like domain"/>
    <property type="match status" value="2"/>
</dbReference>
<feature type="binding site" description="axial binding residue" evidence="20">
    <location>
        <position position="187"/>
    </location>
    <ligand>
        <name>heme c</name>
        <dbReference type="ChEBI" id="CHEBI:61717"/>
        <label>2</label>
    </ligand>
    <ligandPart>
        <name>Fe</name>
        <dbReference type="ChEBI" id="CHEBI:18248"/>
    </ligandPart>
</feature>
<feature type="transmembrane region" description="Helical" evidence="22">
    <location>
        <begin position="7"/>
        <end position="29"/>
    </location>
</feature>
<evidence type="ECO:0000256" key="13">
    <source>
        <dbReference type="ARBA" id="ARBA00022982"/>
    </source>
</evidence>
<feature type="binding site" description="covalent" evidence="21">
    <location>
        <position position="230"/>
    </location>
    <ligand>
        <name>heme c</name>
        <dbReference type="ChEBI" id="CHEBI:61717"/>
        <label>2</label>
    </ligand>
</feature>
<dbReference type="PROSITE" id="PS51007">
    <property type="entry name" value="CYTC"/>
    <property type="match status" value="2"/>
</dbReference>
<keyword evidence="8 19" id="KW-0679">Respiratory chain</keyword>
<dbReference type="GO" id="GO:0020037">
    <property type="term" value="F:heme binding"/>
    <property type="evidence" value="ECO:0007669"/>
    <property type="project" value="InterPro"/>
</dbReference>
<keyword evidence="13 19" id="KW-0249">Electron transport</keyword>
<dbReference type="UniPathway" id="UPA00705"/>